<feature type="compositionally biased region" description="Basic residues" evidence="1">
    <location>
        <begin position="16"/>
        <end position="25"/>
    </location>
</feature>
<feature type="compositionally biased region" description="Low complexity" evidence="1">
    <location>
        <begin position="6"/>
        <end position="15"/>
    </location>
</feature>
<dbReference type="EMBL" id="CM029050">
    <property type="protein sequence ID" value="KAG2566950.1"/>
    <property type="molecule type" value="Genomic_DNA"/>
</dbReference>
<gene>
    <name evidence="2" type="ORF">PVAP13_7NG231100</name>
</gene>
<comment type="caution">
    <text evidence="2">The sequence shown here is derived from an EMBL/GenBank/DDBJ whole genome shotgun (WGS) entry which is preliminary data.</text>
</comment>
<organism evidence="2 3">
    <name type="scientific">Panicum virgatum</name>
    <name type="common">Blackwell switchgrass</name>
    <dbReference type="NCBI Taxonomy" id="38727"/>
    <lineage>
        <taxon>Eukaryota</taxon>
        <taxon>Viridiplantae</taxon>
        <taxon>Streptophyta</taxon>
        <taxon>Embryophyta</taxon>
        <taxon>Tracheophyta</taxon>
        <taxon>Spermatophyta</taxon>
        <taxon>Magnoliopsida</taxon>
        <taxon>Liliopsida</taxon>
        <taxon>Poales</taxon>
        <taxon>Poaceae</taxon>
        <taxon>PACMAD clade</taxon>
        <taxon>Panicoideae</taxon>
        <taxon>Panicodae</taxon>
        <taxon>Paniceae</taxon>
        <taxon>Panicinae</taxon>
        <taxon>Panicum</taxon>
        <taxon>Panicum sect. Hiantes</taxon>
    </lineage>
</organism>
<sequence length="79" mass="8892">MDQSHHPSLSPLSSRQQRRPRRRSSWRGLDGLRWTRELTVIAGPGRSPSSCSHPSVRGSASLEASRLCLVRVRVRGWCS</sequence>
<name>A0A8T0PZ87_PANVG</name>
<feature type="region of interest" description="Disordered" evidence="1">
    <location>
        <begin position="1"/>
        <end position="26"/>
    </location>
</feature>
<protein>
    <submittedName>
        <fullName evidence="2">Uncharacterized protein</fullName>
    </submittedName>
</protein>
<dbReference type="Proteomes" id="UP000823388">
    <property type="component" value="Chromosome 7N"/>
</dbReference>
<dbReference type="AlphaFoldDB" id="A0A8T0PZ87"/>
<reference evidence="2" key="1">
    <citation type="submission" date="2020-05" db="EMBL/GenBank/DDBJ databases">
        <title>WGS assembly of Panicum virgatum.</title>
        <authorList>
            <person name="Lovell J.T."/>
            <person name="Jenkins J."/>
            <person name="Shu S."/>
            <person name="Juenger T.E."/>
            <person name="Schmutz J."/>
        </authorList>
    </citation>
    <scope>NUCLEOTIDE SEQUENCE</scope>
    <source>
        <strain evidence="2">AP13</strain>
    </source>
</reference>
<proteinExistence type="predicted"/>
<evidence type="ECO:0000313" key="2">
    <source>
        <dbReference type="EMBL" id="KAG2566950.1"/>
    </source>
</evidence>
<evidence type="ECO:0000313" key="3">
    <source>
        <dbReference type="Proteomes" id="UP000823388"/>
    </source>
</evidence>
<accession>A0A8T0PZ87</accession>
<keyword evidence="3" id="KW-1185">Reference proteome</keyword>
<evidence type="ECO:0000256" key="1">
    <source>
        <dbReference type="SAM" id="MobiDB-lite"/>
    </source>
</evidence>